<proteinExistence type="predicted"/>
<dbReference type="Proteomes" id="UP000292373">
    <property type="component" value="Unassembled WGS sequence"/>
</dbReference>
<gene>
    <name evidence="1" type="ORF">ET989_11445</name>
</gene>
<evidence type="ECO:0000313" key="1">
    <source>
        <dbReference type="EMBL" id="TBT83561.1"/>
    </source>
</evidence>
<comment type="caution">
    <text evidence="1">The sequence shown here is derived from an EMBL/GenBank/DDBJ whole genome shotgun (WGS) entry which is preliminary data.</text>
</comment>
<dbReference type="AlphaFoldDB" id="A0A4Q9KCE3"/>
<name>A0A4Q9KCE3_9ACTN</name>
<reference evidence="1 2" key="1">
    <citation type="submission" date="2019-01" db="EMBL/GenBank/DDBJ databases">
        <title>Lactibacter flavus gen. nov., sp. nov., a novel bacterium of the family Propionibacteriaceae isolated from raw milk and dairy products.</title>
        <authorList>
            <person name="Huptas C."/>
            <person name="Wenning M."/>
            <person name="Breitenwieser F."/>
            <person name="Doll E."/>
            <person name="Von Neubeck M."/>
            <person name="Busse H.-J."/>
            <person name="Scherer S."/>
        </authorList>
    </citation>
    <scope>NUCLEOTIDE SEQUENCE [LARGE SCALE GENOMIC DNA]</scope>
    <source>
        <strain evidence="1 2">KCTC 33808</strain>
    </source>
</reference>
<dbReference type="OrthoDB" id="5061777at2"/>
<sequence>MSSAEDLAVLVDALVNDPWMPRPESVSEVEWAEAQSLAEVEKLLGAQGAPALEHDPVAAMLGLRPVPALVLDGPAMKRLRGKLSVSEVANRLQAYGWEVSAADVRSWQNSSAAVALAPALMERIAAVLGSTVEAITRETGSMVDPAIASDPRWESIVERLAAVLRVAWAQAEIRLAGAMTAAAYRHEAPDSFLEAADAYVTRLERSREA</sequence>
<protein>
    <submittedName>
        <fullName evidence="1">Uncharacterized protein</fullName>
    </submittedName>
</protein>
<organism evidence="1 2">
    <name type="scientific">Propioniciclava sinopodophylli</name>
    <dbReference type="NCBI Taxonomy" id="1837344"/>
    <lineage>
        <taxon>Bacteria</taxon>
        <taxon>Bacillati</taxon>
        <taxon>Actinomycetota</taxon>
        <taxon>Actinomycetes</taxon>
        <taxon>Propionibacteriales</taxon>
        <taxon>Propionibacteriaceae</taxon>
        <taxon>Propioniciclava</taxon>
    </lineage>
</organism>
<dbReference type="EMBL" id="SDMQ01000011">
    <property type="protein sequence ID" value="TBT83561.1"/>
    <property type="molecule type" value="Genomic_DNA"/>
</dbReference>
<accession>A0A4Q9KCE3</accession>
<evidence type="ECO:0000313" key="2">
    <source>
        <dbReference type="Proteomes" id="UP000292373"/>
    </source>
</evidence>
<keyword evidence="2" id="KW-1185">Reference proteome</keyword>
<dbReference type="RefSeq" id="WP_131169045.1">
    <property type="nucleotide sequence ID" value="NZ_SDMQ01000011.1"/>
</dbReference>